<gene>
    <name evidence="9" type="ORF">A8806_109254</name>
</gene>
<evidence type="ECO:0000313" key="9">
    <source>
        <dbReference type="EMBL" id="PWJ28370.1"/>
    </source>
</evidence>
<organism evidence="9 10">
    <name type="scientific">Faecalicatena orotica</name>
    <dbReference type="NCBI Taxonomy" id="1544"/>
    <lineage>
        <taxon>Bacteria</taxon>
        <taxon>Bacillati</taxon>
        <taxon>Bacillota</taxon>
        <taxon>Clostridia</taxon>
        <taxon>Lachnospirales</taxon>
        <taxon>Lachnospiraceae</taxon>
        <taxon>Faecalicatena</taxon>
    </lineage>
</organism>
<dbReference type="GO" id="GO:0004851">
    <property type="term" value="F:uroporphyrin-III C-methyltransferase activity"/>
    <property type="evidence" value="ECO:0007669"/>
    <property type="project" value="UniProtKB-EC"/>
</dbReference>
<comment type="similarity">
    <text evidence="6">Belongs to the precorrin methyltransferase family.</text>
</comment>
<name>A0A2Y9BHA5_9FIRM</name>
<dbReference type="Gene3D" id="3.40.50.10090">
    <property type="match status" value="2"/>
</dbReference>
<dbReference type="CDD" id="cd06578">
    <property type="entry name" value="HemD"/>
    <property type="match status" value="1"/>
</dbReference>
<dbReference type="InterPro" id="IPR006366">
    <property type="entry name" value="CobA/CysG_C"/>
</dbReference>
<dbReference type="PANTHER" id="PTHR45790:SF3">
    <property type="entry name" value="S-ADENOSYL-L-METHIONINE-DEPENDENT UROPORPHYRINOGEN III METHYLTRANSFERASE, CHLOROPLASTIC"/>
    <property type="match status" value="1"/>
</dbReference>
<dbReference type="InterPro" id="IPR014777">
    <property type="entry name" value="4pyrrole_Mease_sub1"/>
</dbReference>
<dbReference type="EC" id="2.1.1.107" evidence="1"/>
<evidence type="ECO:0000259" key="7">
    <source>
        <dbReference type="Pfam" id="PF00590"/>
    </source>
</evidence>
<dbReference type="InterPro" id="IPR035996">
    <property type="entry name" value="4pyrrol_Methylase_sf"/>
</dbReference>
<sequence>MKEKIEKVPGAEPCGKVWLAGAGPGDAGLLTVRTKELMELADVIVYDALISAQILSLISPKKEMIHVGKRSGHHMVPQEEINQILLEEAKKGKKVLRLKGGDPFIFGRGGEELELLKENGIPFEIVPGITSAAAVPAYAGIPVTHRDFTSSFHVITGHPRKDGTSRIDYPSLVNLKGTLVFLMGISSMRTILKGLTDAGMDSQTPAAVLEKGTLAAQRRVVSTVEHLAEDAEKAAIGTPAIIVVGEVCALADTFHWAEDRPLGGRQILVTRPRQNGSRLSDKLRSLGAQVIELPAIDTKTISPNPVLEREMKAFGHLAEEEWLVFTSPIGVRVFFEQMAELKIDLRKLFRCPADVKIAAIGSATEKELALYGLFADLVPNVYCAASLGTQLAETAKAGSRVTIVRAAAGSEELLPPLEEAGIKAVDIPLYETVYETHGQVREKIQKLFEDGEIDAVTFTSASTVKGFVNAVGALDYKKIQAVCIGEQTAAEAEKYGMQIRISKKASIDSMVELISSMF</sequence>
<evidence type="ECO:0000313" key="10">
    <source>
        <dbReference type="Proteomes" id="UP000245845"/>
    </source>
</evidence>
<accession>A0A2Y9BHA5</accession>
<evidence type="ECO:0000256" key="4">
    <source>
        <dbReference type="ARBA" id="ARBA00022691"/>
    </source>
</evidence>
<dbReference type="Pfam" id="PF02602">
    <property type="entry name" value="HEM4"/>
    <property type="match status" value="1"/>
</dbReference>
<dbReference type="InterPro" id="IPR014776">
    <property type="entry name" value="4pyrrole_Mease_sub2"/>
</dbReference>
<dbReference type="RefSeq" id="WP_109732161.1">
    <property type="nucleotide sequence ID" value="NZ_BAAACK010000009.1"/>
</dbReference>
<evidence type="ECO:0000256" key="5">
    <source>
        <dbReference type="ARBA" id="ARBA00023244"/>
    </source>
</evidence>
<dbReference type="Gene3D" id="3.40.1010.10">
    <property type="entry name" value="Cobalt-precorrin-4 Transmethylase, Domain 1"/>
    <property type="match status" value="1"/>
</dbReference>
<dbReference type="InterPro" id="IPR000878">
    <property type="entry name" value="4pyrrol_Mease"/>
</dbReference>
<keyword evidence="4" id="KW-0949">S-adenosyl-L-methionine</keyword>
<dbReference type="PANTHER" id="PTHR45790">
    <property type="entry name" value="SIROHEME SYNTHASE-RELATED"/>
    <property type="match status" value="1"/>
</dbReference>
<dbReference type="SUPFAM" id="SSF53790">
    <property type="entry name" value="Tetrapyrrole methylase"/>
    <property type="match status" value="1"/>
</dbReference>
<dbReference type="CDD" id="cd11642">
    <property type="entry name" value="SUMT"/>
    <property type="match status" value="1"/>
</dbReference>
<feature type="domain" description="Tetrapyrrole methylase" evidence="7">
    <location>
        <begin position="16"/>
        <end position="227"/>
    </location>
</feature>
<dbReference type="SUPFAM" id="SSF69618">
    <property type="entry name" value="HemD-like"/>
    <property type="match status" value="1"/>
</dbReference>
<protein>
    <recommendedName>
        <fullName evidence="1">uroporphyrinogen-III C-methyltransferase</fullName>
        <ecNumber evidence="1">2.1.1.107</ecNumber>
    </recommendedName>
</protein>
<comment type="caution">
    <text evidence="9">The sequence shown here is derived from an EMBL/GenBank/DDBJ whole genome shotgun (WGS) entry which is preliminary data.</text>
</comment>
<dbReference type="GO" id="GO:0004852">
    <property type="term" value="F:uroporphyrinogen-III synthase activity"/>
    <property type="evidence" value="ECO:0007669"/>
    <property type="project" value="InterPro"/>
</dbReference>
<dbReference type="Proteomes" id="UP000245845">
    <property type="component" value="Unassembled WGS sequence"/>
</dbReference>
<dbReference type="Gene3D" id="3.30.950.10">
    <property type="entry name" value="Methyltransferase, Cobalt-precorrin-4 Transmethylase, Domain 2"/>
    <property type="match status" value="1"/>
</dbReference>
<evidence type="ECO:0000256" key="3">
    <source>
        <dbReference type="ARBA" id="ARBA00022679"/>
    </source>
</evidence>
<keyword evidence="5" id="KW-0627">Porphyrin biosynthesis</keyword>
<dbReference type="InterPro" id="IPR050161">
    <property type="entry name" value="Siro_Cobalamin_biosynth"/>
</dbReference>
<evidence type="ECO:0000259" key="8">
    <source>
        <dbReference type="Pfam" id="PF02602"/>
    </source>
</evidence>
<dbReference type="PROSITE" id="PS00840">
    <property type="entry name" value="SUMT_2"/>
    <property type="match status" value="1"/>
</dbReference>
<dbReference type="OrthoDB" id="9815856at2"/>
<feature type="domain" description="Tetrapyrrole biosynthesis uroporphyrinogen III synthase" evidence="8">
    <location>
        <begin position="278"/>
        <end position="512"/>
    </location>
</feature>
<evidence type="ECO:0000256" key="6">
    <source>
        <dbReference type="RuleBase" id="RU003960"/>
    </source>
</evidence>
<dbReference type="EMBL" id="QGDL01000009">
    <property type="protein sequence ID" value="PWJ28370.1"/>
    <property type="molecule type" value="Genomic_DNA"/>
</dbReference>
<keyword evidence="10" id="KW-1185">Reference proteome</keyword>
<dbReference type="InterPro" id="IPR036108">
    <property type="entry name" value="4pyrrol_syn_uPrphyn_synt_sf"/>
</dbReference>
<dbReference type="Pfam" id="PF00590">
    <property type="entry name" value="TP_methylase"/>
    <property type="match status" value="1"/>
</dbReference>
<dbReference type="AlphaFoldDB" id="A0A2Y9BHA5"/>
<dbReference type="NCBIfam" id="TIGR01469">
    <property type="entry name" value="cobA_cysG_Cterm"/>
    <property type="match status" value="1"/>
</dbReference>
<dbReference type="FunFam" id="3.40.1010.10:FF:000001">
    <property type="entry name" value="Siroheme synthase"/>
    <property type="match status" value="1"/>
</dbReference>
<evidence type="ECO:0000256" key="2">
    <source>
        <dbReference type="ARBA" id="ARBA00022603"/>
    </source>
</evidence>
<keyword evidence="2 6" id="KW-0489">Methyltransferase</keyword>
<evidence type="ECO:0000256" key="1">
    <source>
        <dbReference type="ARBA" id="ARBA00012162"/>
    </source>
</evidence>
<dbReference type="InterPro" id="IPR003043">
    <property type="entry name" value="Uropor_MeTrfase_CS"/>
</dbReference>
<dbReference type="GO" id="GO:0032259">
    <property type="term" value="P:methylation"/>
    <property type="evidence" value="ECO:0007669"/>
    <property type="project" value="UniProtKB-KW"/>
</dbReference>
<reference evidence="9 10" key="1">
    <citation type="submission" date="2018-05" db="EMBL/GenBank/DDBJ databases">
        <title>The Hungate 1000. A catalogue of reference genomes from the rumen microbiome.</title>
        <authorList>
            <person name="Kelly W."/>
        </authorList>
    </citation>
    <scope>NUCLEOTIDE SEQUENCE [LARGE SCALE GENOMIC DNA]</scope>
    <source>
        <strain evidence="9 10">NLAE-zl-C242</strain>
    </source>
</reference>
<dbReference type="GO" id="GO:0019354">
    <property type="term" value="P:siroheme biosynthetic process"/>
    <property type="evidence" value="ECO:0007669"/>
    <property type="project" value="InterPro"/>
</dbReference>
<dbReference type="FunFam" id="3.30.950.10:FF:000001">
    <property type="entry name" value="Siroheme synthase"/>
    <property type="match status" value="1"/>
</dbReference>
<keyword evidence="3 6" id="KW-0808">Transferase</keyword>
<dbReference type="NCBIfam" id="NF004790">
    <property type="entry name" value="PRK06136.1"/>
    <property type="match status" value="1"/>
</dbReference>
<dbReference type="InterPro" id="IPR003754">
    <property type="entry name" value="4pyrrol_synth_uPrphyn_synth"/>
</dbReference>
<proteinExistence type="inferred from homology"/>